<feature type="transmembrane region" description="Helical" evidence="1">
    <location>
        <begin position="30"/>
        <end position="50"/>
    </location>
</feature>
<organism evidence="2 3">
    <name type="scientific">Clostridium mobile</name>
    <dbReference type="NCBI Taxonomy" id="2841512"/>
    <lineage>
        <taxon>Bacteria</taxon>
        <taxon>Bacillati</taxon>
        <taxon>Bacillota</taxon>
        <taxon>Clostridia</taxon>
        <taxon>Eubacteriales</taxon>
        <taxon>Clostridiaceae</taxon>
        <taxon>Clostridium</taxon>
    </lineage>
</organism>
<dbReference type="RefSeq" id="WP_216438403.1">
    <property type="nucleotide sequence ID" value="NZ_JAHLQF010000002.1"/>
</dbReference>
<keyword evidence="3" id="KW-1185">Reference proteome</keyword>
<evidence type="ECO:0000256" key="1">
    <source>
        <dbReference type="SAM" id="Phobius"/>
    </source>
</evidence>
<keyword evidence="1" id="KW-0812">Transmembrane</keyword>
<reference evidence="2 3" key="1">
    <citation type="submission" date="2021-06" db="EMBL/GenBank/DDBJ databases">
        <authorList>
            <person name="Sun Q."/>
            <person name="Li D."/>
        </authorList>
    </citation>
    <scope>NUCLEOTIDE SEQUENCE [LARGE SCALE GENOMIC DNA]</scope>
    <source>
        <strain evidence="2 3">MSJ-11</strain>
    </source>
</reference>
<keyword evidence="1" id="KW-0472">Membrane</keyword>
<proteinExistence type="predicted"/>
<comment type="caution">
    <text evidence="2">The sequence shown here is derived from an EMBL/GenBank/DDBJ whole genome shotgun (WGS) entry which is preliminary data.</text>
</comment>
<protein>
    <submittedName>
        <fullName evidence="2">Uncharacterized protein</fullName>
    </submittedName>
</protein>
<evidence type="ECO:0000313" key="2">
    <source>
        <dbReference type="EMBL" id="MBU5483902.1"/>
    </source>
</evidence>
<feature type="transmembrane region" description="Helical" evidence="1">
    <location>
        <begin position="62"/>
        <end position="82"/>
    </location>
</feature>
<keyword evidence="1" id="KW-1133">Transmembrane helix</keyword>
<accession>A0ABS6EFA8</accession>
<dbReference type="Proteomes" id="UP000726170">
    <property type="component" value="Unassembled WGS sequence"/>
</dbReference>
<evidence type="ECO:0000313" key="3">
    <source>
        <dbReference type="Proteomes" id="UP000726170"/>
    </source>
</evidence>
<name>A0ABS6EFA8_9CLOT</name>
<dbReference type="EMBL" id="JAHLQF010000002">
    <property type="protein sequence ID" value="MBU5483902.1"/>
    <property type="molecule type" value="Genomic_DNA"/>
</dbReference>
<sequence>MDGVILVFISIVTFLITAMCAEEFFKTKSSTNMVLMGIEFTLASIAFFLIRSNSHGDSDFIVLLLGTVFLTEGLSISIYGFFRK</sequence>
<gene>
    <name evidence="2" type="ORF">KQI86_06140</name>
</gene>